<gene>
    <name evidence="1" type="ORF">HQ497_11540</name>
</gene>
<dbReference type="AlphaFoldDB" id="A0A973A991"/>
<organism evidence="1 2">
    <name type="scientific">SAR86 cluster bacterium</name>
    <dbReference type="NCBI Taxonomy" id="2030880"/>
    <lineage>
        <taxon>Bacteria</taxon>
        <taxon>Pseudomonadati</taxon>
        <taxon>Pseudomonadota</taxon>
        <taxon>Gammaproteobacteria</taxon>
        <taxon>SAR86 cluster</taxon>
    </lineage>
</organism>
<reference evidence="1" key="1">
    <citation type="submission" date="2020-05" db="EMBL/GenBank/DDBJ databases">
        <title>Sulfur intermediates as new biogeochemical hubs in an aquatic model microbial ecosystem.</title>
        <authorList>
            <person name="Vigneron A."/>
        </authorList>
    </citation>
    <scope>NUCLEOTIDE SEQUENCE</scope>
    <source>
        <strain evidence="1">Bin.250</strain>
    </source>
</reference>
<dbReference type="EMBL" id="JABMOJ010000437">
    <property type="protein sequence ID" value="NQV65985.1"/>
    <property type="molecule type" value="Genomic_DNA"/>
</dbReference>
<evidence type="ECO:0000313" key="1">
    <source>
        <dbReference type="EMBL" id="NQV65985.1"/>
    </source>
</evidence>
<name>A0A973A991_9GAMM</name>
<protein>
    <submittedName>
        <fullName evidence="1">Uncharacterized protein</fullName>
    </submittedName>
</protein>
<accession>A0A973A991</accession>
<evidence type="ECO:0000313" key="2">
    <source>
        <dbReference type="Proteomes" id="UP000754644"/>
    </source>
</evidence>
<feature type="non-terminal residue" evidence="1">
    <location>
        <position position="1"/>
    </location>
</feature>
<dbReference type="Proteomes" id="UP000754644">
    <property type="component" value="Unassembled WGS sequence"/>
</dbReference>
<sequence length="91" mass="9862">PAAAEIIAAMRQQREAANKPWDQFSILAQAQYAGGTPERWQSHAEKWRGLGATHMAIATHNAGETDVDGHLARIEAYFKAVGSSAGLPYNE</sequence>
<proteinExistence type="predicted"/>
<comment type="caution">
    <text evidence="1">The sequence shown here is derived from an EMBL/GenBank/DDBJ whole genome shotgun (WGS) entry which is preliminary data.</text>
</comment>